<evidence type="ECO:0000313" key="1">
    <source>
        <dbReference type="EMBL" id="MDQ0231607.1"/>
    </source>
</evidence>
<sequence>MKNEHIFISNIHLYKKWSVEFLNINNIEQEYAMKISNSNGPM</sequence>
<proteinExistence type="predicted"/>
<evidence type="ECO:0000313" key="2">
    <source>
        <dbReference type="Proteomes" id="UP001234495"/>
    </source>
</evidence>
<name>A0ABT9ZII6_9BACI</name>
<comment type="caution">
    <text evidence="1">The sequence shown here is derived from an EMBL/GenBank/DDBJ whole genome shotgun (WGS) entry which is preliminary data.</text>
</comment>
<keyword evidence="2" id="KW-1185">Reference proteome</keyword>
<organism evidence="1 2">
    <name type="scientific">Metabacillus malikii</name>
    <dbReference type="NCBI Taxonomy" id="1504265"/>
    <lineage>
        <taxon>Bacteria</taxon>
        <taxon>Bacillati</taxon>
        <taxon>Bacillota</taxon>
        <taxon>Bacilli</taxon>
        <taxon>Bacillales</taxon>
        <taxon>Bacillaceae</taxon>
        <taxon>Metabacillus</taxon>
    </lineage>
</organism>
<accession>A0ABT9ZII6</accession>
<gene>
    <name evidence="1" type="ORF">J2S19_002890</name>
</gene>
<dbReference type="Proteomes" id="UP001234495">
    <property type="component" value="Unassembled WGS sequence"/>
</dbReference>
<reference evidence="1 2" key="1">
    <citation type="submission" date="2023-07" db="EMBL/GenBank/DDBJ databases">
        <title>Genomic Encyclopedia of Type Strains, Phase IV (KMG-IV): sequencing the most valuable type-strain genomes for metagenomic binning, comparative biology and taxonomic classification.</title>
        <authorList>
            <person name="Goeker M."/>
        </authorList>
    </citation>
    <scope>NUCLEOTIDE SEQUENCE [LARGE SCALE GENOMIC DNA]</scope>
    <source>
        <strain evidence="1 2">DSM 29005</strain>
    </source>
</reference>
<dbReference type="EMBL" id="JAUSUD010000013">
    <property type="protein sequence ID" value="MDQ0231607.1"/>
    <property type="molecule type" value="Genomic_DNA"/>
</dbReference>
<protein>
    <submittedName>
        <fullName evidence="1">Uncharacterized protein</fullName>
    </submittedName>
</protein>